<dbReference type="InterPro" id="IPR034240">
    <property type="entry name" value="eIF3G_RRM"/>
</dbReference>
<dbReference type="InterPro" id="IPR035979">
    <property type="entry name" value="RBD_domain_sf"/>
</dbReference>
<evidence type="ECO:0000256" key="2">
    <source>
        <dbReference type="ARBA" id="ARBA00022540"/>
    </source>
</evidence>
<sequence>MTLMKMKTVTTIKVENRKVSKEVAKRKVWAKFGQSKDDKPGPNTATTIMAEEVSMQFITSNEDEKDDNDDMRAKLKEQGKGQLLKCRFCKGDHWTSQCPYKEIGGLEEVKQEEEATSTKMSTSTGGKYVPPFMKEGARSGGVSMANSRGRDDYATIRVTNLSESTRESDLEDLFRPFGRLSRTYLAKDKTTGLSKGFAFISFHEQKHAEEAIRQINGFGYDHLILKVEWSK</sequence>
<dbReference type="InterPro" id="IPR000504">
    <property type="entry name" value="RRM_dom"/>
</dbReference>
<dbReference type="Pfam" id="PF00076">
    <property type="entry name" value="RRM_1"/>
    <property type="match status" value="1"/>
</dbReference>
<dbReference type="InterPro" id="IPR024675">
    <property type="entry name" value="eIF3g_N"/>
</dbReference>
<feature type="compositionally biased region" description="Low complexity" evidence="7">
    <location>
        <begin position="117"/>
        <end position="127"/>
    </location>
</feature>
<evidence type="ECO:0000259" key="8">
    <source>
        <dbReference type="PROSITE" id="PS50102"/>
    </source>
</evidence>
<keyword evidence="2 5" id="KW-0396">Initiation factor</keyword>
<proteinExistence type="inferred from homology"/>
<dbReference type="GO" id="GO:0033290">
    <property type="term" value="C:eukaryotic 48S preinitiation complex"/>
    <property type="evidence" value="ECO:0007669"/>
    <property type="project" value="UniProtKB-UniRule"/>
</dbReference>
<dbReference type="CDD" id="cd12933">
    <property type="entry name" value="eIF3G"/>
    <property type="match status" value="1"/>
</dbReference>
<keyword evidence="3 6" id="KW-0694">RNA-binding</keyword>
<dbReference type="GO" id="GO:0003743">
    <property type="term" value="F:translation initiation factor activity"/>
    <property type="evidence" value="ECO:0007669"/>
    <property type="project" value="UniProtKB-UniRule"/>
</dbReference>
<dbReference type="OrthoDB" id="639027at2759"/>
<keyword evidence="4 5" id="KW-0648">Protein biosynthesis</keyword>
<evidence type="ECO:0000313" key="10">
    <source>
        <dbReference type="Proteomes" id="UP000440578"/>
    </source>
</evidence>
<dbReference type="InterPro" id="IPR017334">
    <property type="entry name" value="eIF3_g"/>
</dbReference>
<comment type="subcellular location">
    <subcellularLocation>
        <location evidence="5">Cytoplasm</location>
    </subcellularLocation>
</comment>
<dbReference type="SMART" id="SM00360">
    <property type="entry name" value="RRM"/>
    <property type="match status" value="1"/>
</dbReference>
<dbReference type="Proteomes" id="UP000440578">
    <property type="component" value="Unassembled WGS sequence"/>
</dbReference>
<evidence type="ECO:0000256" key="5">
    <source>
        <dbReference type="HAMAP-Rule" id="MF_03006"/>
    </source>
</evidence>
<dbReference type="PROSITE" id="PS50102">
    <property type="entry name" value="RRM"/>
    <property type="match status" value="1"/>
</dbReference>
<dbReference type="PIRSF" id="PIRSF037949">
    <property type="entry name" value="Transl_init_eIF-3_RNA-bind"/>
    <property type="match status" value="1"/>
</dbReference>
<evidence type="ECO:0000256" key="1">
    <source>
        <dbReference type="ARBA" id="ARBA00022490"/>
    </source>
</evidence>
<evidence type="ECO:0000256" key="7">
    <source>
        <dbReference type="SAM" id="MobiDB-lite"/>
    </source>
</evidence>
<dbReference type="AlphaFoldDB" id="A0A6A4W8D0"/>
<dbReference type="Gene3D" id="3.30.70.330">
    <property type="match status" value="1"/>
</dbReference>
<evidence type="ECO:0000256" key="6">
    <source>
        <dbReference type="PROSITE-ProRule" id="PRU00176"/>
    </source>
</evidence>
<dbReference type="GO" id="GO:0016282">
    <property type="term" value="C:eukaryotic 43S preinitiation complex"/>
    <property type="evidence" value="ECO:0007669"/>
    <property type="project" value="UniProtKB-UniRule"/>
</dbReference>
<comment type="similarity">
    <text evidence="5">Belongs to the eIF-3 subunit G family.</text>
</comment>
<evidence type="ECO:0000256" key="4">
    <source>
        <dbReference type="ARBA" id="ARBA00022917"/>
    </source>
</evidence>
<dbReference type="GO" id="GO:0001732">
    <property type="term" value="P:formation of cytoplasmic translation initiation complex"/>
    <property type="evidence" value="ECO:0007669"/>
    <property type="project" value="UniProtKB-UniRule"/>
</dbReference>
<name>A0A6A4W8D0_AMPAM</name>
<dbReference type="SUPFAM" id="SSF54928">
    <property type="entry name" value="RNA-binding domain, RBD"/>
    <property type="match status" value="1"/>
</dbReference>
<dbReference type="CDD" id="cd12408">
    <property type="entry name" value="RRM_eIF3G_like"/>
    <property type="match status" value="1"/>
</dbReference>
<dbReference type="PANTHER" id="PTHR10352">
    <property type="entry name" value="EUKARYOTIC TRANSLATION INITIATION FACTOR 3 SUBUNIT G"/>
    <property type="match status" value="1"/>
</dbReference>
<dbReference type="InterPro" id="IPR012677">
    <property type="entry name" value="Nucleotide-bd_a/b_plait_sf"/>
</dbReference>
<evidence type="ECO:0000313" key="9">
    <source>
        <dbReference type="EMBL" id="KAF0299930.1"/>
    </source>
</evidence>
<dbReference type="GO" id="GO:0003723">
    <property type="term" value="F:RNA binding"/>
    <property type="evidence" value="ECO:0007669"/>
    <property type="project" value="UniProtKB-UniRule"/>
</dbReference>
<feature type="domain" description="RRM" evidence="8">
    <location>
        <begin position="154"/>
        <end position="231"/>
    </location>
</feature>
<organism evidence="9 10">
    <name type="scientific">Amphibalanus amphitrite</name>
    <name type="common">Striped barnacle</name>
    <name type="synonym">Balanus amphitrite</name>
    <dbReference type="NCBI Taxonomy" id="1232801"/>
    <lineage>
        <taxon>Eukaryota</taxon>
        <taxon>Metazoa</taxon>
        <taxon>Ecdysozoa</taxon>
        <taxon>Arthropoda</taxon>
        <taxon>Crustacea</taxon>
        <taxon>Multicrustacea</taxon>
        <taxon>Cirripedia</taxon>
        <taxon>Thoracica</taxon>
        <taxon>Thoracicalcarea</taxon>
        <taxon>Balanomorpha</taxon>
        <taxon>Balanoidea</taxon>
        <taxon>Balanidae</taxon>
        <taxon>Amphibalaninae</taxon>
        <taxon>Amphibalanus</taxon>
    </lineage>
</organism>
<protein>
    <recommendedName>
        <fullName evidence="5">Eukaryotic translation initiation factor 3 subunit G</fullName>
        <shortName evidence="5">eIF3g</shortName>
    </recommendedName>
    <alternativeName>
        <fullName evidence="5">Eukaryotic translation initiation factor 3 RNA-binding subunit</fullName>
        <shortName evidence="5">eIF-3 RNA-binding subunit</shortName>
    </alternativeName>
    <alternativeName>
        <fullName evidence="5">Eukaryotic translation initiation factor 3 subunit 4</fullName>
    </alternativeName>
</protein>
<comment type="caution">
    <text evidence="9">The sequence shown here is derived from an EMBL/GenBank/DDBJ whole genome shotgun (WGS) entry which is preliminary data.</text>
</comment>
<comment type="function">
    <text evidence="5">RNA-binding component of the eukaryotic translation initiation factor 3 (eIF-3) complex, which is involved in protein synthesis of a specialized repertoire of mRNAs and, together with other initiation factors, stimulates binding of mRNA and methionyl-tRNAi to the 40S ribosome. The eIF-3 complex specifically targets and initiates translation of a subset of mRNAs involved in cell proliferation. This subunit can bind 18S rRNA.</text>
</comment>
<dbReference type="Pfam" id="PF12353">
    <property type="entry name" value="eIF3g"/>
    <property type="match status" value="1"/>
</dbReference>
<reference evidence="9 10" key="1">
    <citation type="submission" date="2019-07" db="EMBL/GenBank/DDBJ databases">
        <title>Draft genome assembly of a fouling barnacle, Amphibalanus amphitrite (Darwin, 1854): The first reference genome for Thecostraca.</title>
        <authorList>
            <person name="Kim W."/>
        </authorList>
    </citation>
    <scope>NUCLEOTIDE SEQUENCE [LARGE SCALE GENOMIC DNA]</scope>
    <source>
        <strain evidence="9">SNU_AA5</strain>
        <tissue evidence="9">Soma without cirri and trophi</tissue>
    </source>
</reference>
<evidence type="ECO:0000256" key="3">
    <source>
        <dbReference type="ARBA" id="ARBA00022884"/>
    </source>
</evidence>
<keyword evidence="1 5" id="KW-0963">Cytoplasm</keyword>
<keyword evidence="10" id="KW-1185">Reference proteome</keyword>
<dbReference type="GO" id="GO:0005852">
    <property type="term" value="C:eukaryotic translation initiation factor 3 complex"/>
    <property type="evidence" value="ECO:0007669"/>
    <property type="project" value="UniProtKB-UniRule"/>
</dbReference>
<comment type="subunit">
    <text evidence="5">Component of the eukaryotic translation initiation factor 3 (eIF-3) complex.</text>
</comment>
<dbReference type="EMBL" id="VIIS01001312">
    <property type="protein sequence ID" value="KAF0299930.1"/>
    <property type="molecule type" value="Genomic_DNA"/>
</dbReference>
<dbReference type="HAMAP" id="MF_03006">
    <property type="entry name" value="eIF3g"/>
    <property type="match status" value="1"/>
</dbReference>
<accession>A0A6A4W8D0</accession>
<feature type="region of interest" description="Disordered" evidence="7">
    <location>
        <begin position="112"/>
        <end position="132"/>
    </location>
</feature>
<gene>
    <name evidence="9" type="primary">Eif3g</name>
    <name evidence="9" type="ORF">FJT64_027457</name>
</gene>